<name>A0AAU9AHN4_LYSEN</name>
<organism evidence="2 3">
    <name type="scientific">Lysobacter enzymogenes</name>
    <dbReference type="NCBI Taxonomy" id="69"/>
    <lineage>
        <taxon>Bacteria</taxon>
        <taxon>Pseudomonadati</taxon>
        <taxon>Pseudomonadota</taxon>
        <taxon>Gammaproteobacteria</taxon>
        <taxon>Lysobacterales</taxon>
        <taxon>Lysobacteraceae</taxon>
        <taxon>Lysobacter</taxon>
    </lineage>
</organism>
<feature type="transmembrane region" description="Helical" evidence="1">
    <location>
        <begin position="127"/>
        <end position="148"/>
    </location>
</feature>
<keyword evidence="1" id="KW-0472">Membrane</keyword>
<feature type="transmembrane region" description="Helical" evidence="1">
    <location>
        <begin position="12"/>
        <end position="34"/>
    </location>
</feature>
<keyword evidence="1" id="KW-1133">Transmembrane helix</keyword>
<dbReference type="PANTHER" id="PTHR34989:SF1">
    <property type="entry name" value="PROTEIN HDED"/>
    <property type="match status" value="1"/>
</dbReference>
<dbReference type="PANTHER" id="PTHR34989">
    <property type="entry name" value="PROTEIN HDED"/>
    <property type="match status" value="1"/>
</dbReference>
<evidence type="ECO:0000313" key="3">
    <source>
        <dbReference type="Proteomes" id="UP000218824"/>
    </source>
</evidence>
<dbReference type="KEGG" id="lem:LEN_2657"/>
<reference evidence="2 3" key="1">
    <citation type="journal article" date="2017" name="DNA Res.">
        <title>Complete genome sequence and expression profile of the commercial lytic enzyme producer Lysobacter enzymogenes M497-1.</title>
        <authorList>
            <person name="Takami H."/>
            <person name="Toyoda A."/>
            <person name="Uchiyama I."/>
            <person name="Itoh T."/>
            <person name="Takaki Y."/>
            <person name="Arai W."/>
            <person name="Nishi S."/>
            <person name="Kawai M."/>
            <person name="Shinya K."/>
            <person name="Ikeda H."/>
        </authorList>
    </citation>
    <scope>NUCLEOTIDE SEQUENCE [LARGE SCALE GENOMIC DNA]</scope>
    <source>
        <strain evidence="2 3">M497-1</strain>
    </source>
</reference>
<dbReference type="Proteomes" id="UP000218824">
    <property type="component" value="Chromosome"/>
</dbReference>
<gene>
    <name evidence="2" type="ORF">LEN_2657</name>
</gene>
<feature type="transmembrane region" description="Helical" evidence="1">
    <location>
        <begin position="72"/>
        <end position="91"/>
    </location>
</feature>
<evidence type="ECO:0008006" key="4">
    <source>
        <dbReference type="Google" id="ProtNLM"/>
    </source>
</evidence>
<evidence type="ECO:0000313" key="2">
    <source>
        <dbReference type="EMBL" id="BAV98144.1"/>
    </source>
</evidence>
<evidence type="ECO:0000256" key="1">
    <source>
        <dbReference type="SAM" id="Phobius"/>
    </source>
</evidence>
<dbReference type="InterPro" id="IPR052712">
    <property type="entry name" value="Acid_resist_chaperone_HdeD"/>
</dbReference>
<sequence length="184" mass="19617">MNAPLIAHFARHWWVLLVYGLIGLGFGVACFVAPAASVVALVWSFGLMALLEGALSAVALFSGPSALGKGWLALYALASLAFGALALVRPLAIADALILLLGLWLVVGGVLRVFWSVALRKAIDHEWFLALSGLLVLALGALLLLYPRVALVGVVWWIGLGALVFGLLQVFVALRVRRLSRLRV</sequence>
<dbReference type="Pfam" id="PF03729">
    <property type="entry name" value="DUF308"/>
    <property type="match status" value="1"/>
</dbReference>
<dbReference type="EMBL" id="AP014940">
    <property type="protein sequence ID" value="BAV98144.1"/>
    <property type="molecule type" value="Genomic_DNA"/>
</dbReference>
<dbReference type="GO" id="GO:0005886">
    <property type="term" value="C:plasma membrane"/>
    <property type="evidence" value="ECO:0007669"/>
    <property type="project" value="TreeGrafter"/>
</dbReference>
<dbReference type="AlphaFoldDB" id="A0AAU9AHN4"/>
<dbReference type="RefSeq" id="WP_096378670.1">
    <property type="nucleotide sequence ID" value="NZ_AP014940.1"/>
</dbReference>
<accession>A0AAU9AHN4</accession>
<feature type="transmembrane region" description="Helical" evidence="1">
    <location>
        <begin position="154"/>
        <end position="174"/>
    </location>
</feature>
<feature type="transmembrane region" description="Helical" evidence="1">
    <location>
        <begin position="97"/>
        <end position="115"/>
    </location>
</feature>
<feature type="transmembrane region" description="Helical" evidence="1">
    <location>
        <begin position="40"/>
        <end position="60"/>
    </location>
</feature>
<keyword evidence="1" id="KW-0812">Transmembrane</keyword>
<dbReference type="GeneID" id="83064502"/>
<proteinExistence type="predicted"/>
<dbReference type="InterPro" id="IPR005325">
    <property type="entry name" value="DUF308_memb"/>
</dbReference>
<protein>
    <recommendedName>
        <fullName evidence="4">HdeD family acid-resistance protein</fullName>
    </recommendedName>
</protein>